<name>A0A3P7WUQ3_9BILA</name>
<protein>
    <submittedName>
        <fullName evidence="2">Uncharacterized protein</fullName>
    </submittedName>
</protein>
<feature type="signal peptide" evidence="1">
    <location>
        <begin position="1"/>
        <end position="19"/>
    </location>
</feature>
<dbReference type="AlphaFoldDB" id="A0A3P7WUQ3"/>
<evidence type="ECO:0000313" key="3">
    <source>
        <dbReference type="Proteomes" id="UP000280834"/>
    </source>
</evidence>
<evidence type="ECO:0000313" key="2">
    <source>
        <dbReference type="EMBL" id="VDO17125.1"/>
    </source>
</evidence>
<dbReference type="Proteomes" id="UP000280834">
    <property type="component" value="Unassembled WGS sequence"/>
</dbReference>
<keyword evidence="3" id="KW-1185">Reference proteome</keyword>
<organism evidence="2 3">
    <name type="scientific">Brugia timori</name>
    <dbReference type="NCBI Taxonomy" id="42155"/>
    <lineage>
        <taxon>Eukaryota</taxon>
        <taxon>Metazoa</taxon>
        <taxon>Ecdysozoa</taxon>
        <taxon>Nematoda</taxon>
        <taxon>Chromadorea</taxon>
        <taxon>Rhabditida</taxon>
        <taxon>Spirurina</taxon>
        <taxon>Spiruromorpha</taxon>
        <taxon>Filarioidea</taxon>
        <taxon>Onchocercidae</taxon>
        <taxon>Brugia</taxon>
    </lineage>
</organism>
<sequence>MVLIAMFLILIALLIIGRPQVMQKRSIRDSMLVLKSHKMLTIQQKR</sequence>
<gene>
    <name evidence="2" type="ORF">BTMF_LOCUS4659</name>
</gene>
<evidence type="ECO:0000256" key="1">
    <source>
        <dbReference type="SAM" id="SignalP"/>
    </source>
</evidence>
<reference evidence="2 3" key="1">
    <citation type="submission" date="2018-11" db="EMBL/GenBank/DDBJ databases">
        <authorList>
            <consortium name="Pathogen Informatics"/>
        </authorList>
    </citation>
    <scope>NUCLEOTIDE SEQUENCE [LARGE SCALE GENOMIC DNA]</scope>
</reference>
<keyword evidence="1" id="KW-0732">Signal</keyword>
<feature type="chain" id="PRO_5018252210" evidence="1">
    <location>
        <begin position="20"/>
        <end position="46"/>
    </location>
</feature>
<proteinExistence type="predicted"/>
<dbReference type="EMBL" id="UZAG01004688">
    <property type="protein sequence ID" value="VDO17125.1"/>
    <property type="molecule type" value="Genomic_DNA"/>
</dbReference>
<accession>A0A3P7WUQ3</accession>